<comment type="caution">
    <text evidence="3">The sequence shown here is derived from an EMBL/GenBank/DDBJ whole genome shotgun (WGS) entry which is preliminary data.</text>
</comment>
<accession>A0A8J3QMQ6</accession>
<dbReference type="RefSeq" id="WP_275412973.1">
    <property type="nucleotide sequence ID" value="NZ_BONZ01000016.1"/>
</dbReference>
<dbReference type="EMBL" id="BONZ01000016">
    <property type="protein sequence ID" value="GIH13784.1"/>
    <property type="molecule type" value="Genomic_DNA"/>
</dbReference>
<gene>
    <name evidence="3" type="ORF">Raf01_19560</name>
</gene>
<feature type="transmembrane region" description="Helical" evidence="2">
    <location>
        <begin position="70"/>
        <end position="90"/>
    </location>
</feature>
<evidence type="ECO:0000256" key="1">
    <source>
        <dbReference type="SAM" id="MobiDB-lite"/>
    </source>
</evidence>
<proteinExistence type="predicted"/>
<evidence type="ECO:0008006" key="5">
    <source>
        <dbReference type="Google" id="ProtNLM"/>
    </source>
</evidence>
<sequence>MAQHPNQTPAASGTGEGDDAVQRPDDHRSVSAARYAERLIVPWWLWLIALALAAMLSAEVYLGAPGLATWVPYLILLPLTVLGLAAAGRIRVAVEGGELRVDDARLPVRFVSEVGVLDAAARREALGPNADRYAFVVQRPWVPRAVLVVLNDPEDPTPYWVISARRPERVAKALLAARAAGLSPEPGAGSATA</sequence>
<dbReference type="InterPro" id="IPR021443">
    <property type="entry name" value="DUF3093"/>
</dbReference>
<keyword evidence="4" id="KW-1185">Reference proteome</keyword>
<keyword evidence="2" id="KW-0812">Transmembrane</keyword>
<protein>
    <recommendedName>
        <fullName evidence="5">DUF3093 domain-containing protein</fullName>
    </recommendedName>
</protein>
<feature type="compositionally biased region" description="Polar residues" evidence="1">
    <location>
        <begin position="1"/>
        <end position="11"/>
    </location>
</feature>
<evidence type="ECO:0000313" key="3">
    <source>
        <dbReference type="EMBL" id="GIH13784.1"/>
    </source>
</evidence>
<feature type="region of interest" description="Disordered" evidence="1">
    <location>
        <begin position="1"/>
        <end position="25"/>
    </location>
</feature>
<dbReference type="Proteomes" id="UP000642748">
    <property type="component" value="Unassembled WGS sequence"/>
</dbReference>
<feature type="transmembrane region" description="Helical" evidence="2">
    <location>
        <begin position="43"/>
        <end position="64"/>
    </location>
</feature>
<dbReference type="AlphaFoldDB" id="A0A8J3QMQ6"/>
<organism evidence="3 4">
    <name type="scientific">Rugosimonospora africana</name>
    <dbReference type="NCBI Taxonomy" id="556532"/>
    <lineage>
        <taxon>Bacteria</taxon>
        <taxon>Bacillati</taxon>
        <taxon>Actinomycetota</taxon>
        <taxon>Actinomycetes</taxon>
        <taxon>Micromonosporales</taxon>
        <taxon>Micromonosporaceae</taxon>
        <taxon>Rugosimonospora</taxon>
    </lineage>
</organism>
<evidence type="ECO:0000256" key="2">
    <source>
        <dbReference type="SAM" id="Phobius"/>
    </source>
</evidence>
<keyword evidence="2" id="KW-1133">Transmembrane helix</keyword>
<name>A0A8J3QMQ6_9ACTN</name>
<reference evidence="3" key="1">
    <citation type="submission" date="2021-01" db="EMBL/GenBank/DDBJ databases">
        <title>Whole genome shotgun sequence of Rugosimonospora africana NBRC 104875.</title>
        <authorList>
            <person name="Komaki H."/>
            <person name="Tamura T."/>
        </authorList>
    </citation>
    <scope>NUCLEOTIDE SEQUENCE</scope>
    <source>
        <strain evidence="3">NBRC 104875</strain>
    </source>
</reference>
<evidence type="ECO:0000313" key="4">
    <source>
        <dbReference type="Proteomes" id="UP000642748"/>
    </source>
</evidence>
<keyword evidence="2" id="KW-0472">Membrane</keyword>
<dbReference type="Pfam" id="PF11292">
    <property type="entry name" value="DUF3093"/>
    <property type="match status" value="1"/>
</dbReference>